<dbReference type="STRING" id="1340429.A0A2G4T5N1"/>
<sequence length="175" mass="19478">MLGTDDRGIDGQDEEVDCNNEQKAANAALVVPADIKSVAKICEDHKPFPIKAFRKRFGAFFKNVKKALKKQPKKKGMKGIAWGEKPDVLPVVSFFFFSSFSIIAIQCSHHSKVPIQQTCKNNEQSLSSKAFLYEGCLGLIGSRIFVANRQQIFGISIDEQIWVNNIEKAADDQEG</sequence>
<dbReference type="RefSeq" id="XP_023470041.1">
    <property type="nucleotide sequence ID" value="XM_023611849.1"/>
</dbReference>
<organism evidence="1 2">
    <name type="scientific">Rhizopus microsporus ATCC 52813</name>
    <dbReference type="NCBI Taxonomy" id="1340429"/>
    <lineage>
        <taxon>Eukaryota</taxon>
        <taxon>Fungi</taxon>
        <taxon>Fungi incertae sedis</taxon>
        <taxon>Mucoromycota</taxon>
        <taxon>Mucoromycotina</taxon>
        <taxon>Mucoromycetes</taxon>
        <taxon>Mucorales</taxon>
        <taxon>Mucorineae</taxon>
        <taxon>Rhizopodaceae</taxon>
        <taxon>Rhizopus</taxon>
    </lineage>
</organism>
<dbReference type="GeneID" id="35442838"/>
<proteinExistence type="predicted"/>
<name>A0A2G4T5N1_RHIZD</name>
<accession>A0A2G4T5N1</accession>
<dbReference type="AlphaFoldDB" id="A0A2G4T5N1"/>
<gene>
    <name evidence="1" type="ORF">RHIMIDRAFT_265769</name>
</gene>
<protein>
    <submittedName>
        <fullName evidence="1">Uncharacterized protein</fullName>
    </submittedName>
</protein>
<evidence type="ECO:0000313" key="2">
    <source>
        <dbReference type="Proteomes" id="UP000242254"/>
    </source>
</evidence>
<keyword evidence="2" id="KW-1185">Reference proteome</keyword>
<dbReference type="EMBL" id="KZ303843">
    <property type="protein sequence ID" value="PHZ16333.1"/>
    <property type="molecule type" value="Genomic_DNA"/>
</dbReference>
<feature type="non-terminal residue" evidence="1">
    <location>
        <position position="175"/>
    </location>
</feature>
<reference evidence="1 2" key="1">
    <citation type="journal article" date="2016" name="Proc. Natl. Acad. Sci. U.S.A.">
        <title>Lipid metabolic changes in an early divergent fungus govern the establishment of a mutualistic symbiosis with endobacteria.</title>
        <authorList>
            <person name="Lastovetsky O.A."/>
            <person name="Gaspar M.L."/>
            <person name="Mondo S.J."/>
            <person name="LaButti K.M."/>
            <person name="Sandor L."/>
            <person name="Grigoriev I.V."/>
            <person name="Henry S.A."/>
            <person name="Pawlowska T.E."/>
        </authorList>
    </citation>
    <scope>NUCLEOTIDE SEQUENCE [LARGE SCALE GENOMIC DNA]</scope>
    <source>
        <strain evidence="1 2">ATCC 52813</strain>
    </source>
</reference>
<evidence type="ECO:0000313" key="1">
    <source>
        <dbReference type="EMBL" id="PHZ16333.1"/>
    </source>
</evidence>
<dbReference type="Proteomes" id="UP000242254">
    <property type="component" value="Unassembled WGS sequence"/>
</dbReference>